<sequence>MTRLDPRSRRALGRTLTKLASASVAESLDHGARQPTSDRDTTRIGFTGAPGAGKSTLVSRLAKRRLAACRDQGGIAILGIDPTSPLSGGSILGDRIRMDNIVNEPELYIRSLSSRSANDGLADNVADLLDALDSHGFCEVLLETVGVGQAEHAVRHAVDSLVMVLQPNAGDAVQAMKAGILELADIYVINKADLVGARKTASEVRGIVQRHRDTRTWLPPVIEVTQDGEAGLAELDDAISQHLDWLSKRRDPTETRRLRRRYHVQSLIVRRVAELLGEQPQLLDEPTLRDTYRKALQTLAGDEAATDPEARRDTW</sequence>
<feature type="region of interest" description="Disordered" evidence="5">
    <location>
        <begin position="23"/>
        <end position="49"/>
    </location>
</feature>
<comment type="caution">
    <text evidence="6">The sequence shown here is derived from an EMBL/GenBank/DDBJ whole genome shotgun (WGS) entry which is preliminary data.</text>
</comment>
<dbReference type="Proteomes" id="UP000653056">
    <property type="component" value="Unassembled WGS sequence"/>
</dbReference>
<dbReference type="Gene3D" id="3.40.50.300">
    <property type="entry name" value="P-loop containing nucleotide triphosphate hydrolases"/>
    <property type="match status" value="1"/>
</dbReference>
<dbReference type="PANTHER" id="PTHR43087">
    <property type="entry name" value="LYSINE/ARGININE/ORNITHINE TRANSPORT SYSTEM KINASE"/>
    <property type="match status" value="1"/>
</dbReference>
<organism evidence="6 7">
    <name type="scientific">Litchfieldella qijiaojingensis</name>
    <dbReference type="NCBI Taxonomy" id="980347"/>
    <lineage>
        <taxon>Bacteria</taxon>
        <taxon>Pseudomonadati</taxon>
        <taxon>Pseudomonadota</taxon>
        <taxon>Gammaproteobacteria</taxon>
        <taxon>Oceanospirillales</taxon>
        <taxon>Halomonadaceae</taxon>
        <taxon>Litchfieldella</taxon>
    </lineage>
</organism>
<dbReference type="SUPFAM" id="SSF52540">
    <property type="entry name" value="P-loop containing nucleoside triphosphate hydrolases"/>
    <property type="match status" value="1"/>
</dbReference>
<keyword evidence="4" id="KW-0143">Chaperone</keyword>
<protein>
    <submittedName>
        <fullName evidence="6">GTPase</fullName>
    </submittedName>
</protein>
<evidence type="ECO:0000256" key="5">
    <source>
        <dbReference type="SAM" id="MobiDB-lite"/>
    </source>
</evidence>
<proteinExistence type="predicted"/>
<evidence type="ECO:0000313" key="7">
    <source>
        <dbReference type="Proteomes" id="UP000653056"/>
    </source>
</evidence>
<keyword evidence="7" id="KW-1185">Reference proteome</keyword>
<keyword evidence="2" id="KW-0378">Hydrolase</keyword>
<reference evidence="7" key="1">
    <citation type="journal article" date="2019" name="Int. J. Syst. Evol. Microbiol.">
        <title>The Global Catalogue of Microorganisms (GCM) 10K type strain sequencing project: providing services to taxonomists for standard genome sequencing and annotation.</title>
        <authorList>
            <consortium name="The Broad Institute Genomics Platform"/>
            <consortium name="The Broad Institute Genome Sequencing Center for Infectious Disease"/>
            <person name="Wu L."/>
            <person name="Ma J."/>
        </authorList>
    </citation>
    <scope>NUCLEOTIDE SEQUENCE [LARGE SCALE GENOMIC DNA]</scope>
    <source>
        <strain evidence="7">KCTC 22228</strain>
    </source>
</reference>
<evidence type="ECO:0000313" key="6">
    <source>
        <dbReference type="EMBL" id="GGX94915.1"/>
    </source>
</evidence>
<keyword evidence="1" id="KW-0547">Nucleotide-binding</keyword>
<dbReference type="PANTHER" id="PTHR43087:SF1">
    <property type="entry name" value="LAO_AO TRANSPORT SYSTEM ATPASE"/>
    <property type="match status" value="1"/>
</dbReference>
<dbReference type="InterPro" id="IPR052040">
    <property type="entry name" value="GTPase/Isobutyryl-CoA_mutase"/>
</dbReference>
<accession>A0ABQ2YTJ0</accession>
<evidence type="ECO:0000256" key="2">
    <source>
        <dbReference type="ARBA" id="ARBA00022801"/>
    </source>
</evidence>
<gene>
    <name evidence="6" type="ORF">GCM10007160_23030</name>
</gene>
<keyword evidence="3" id="KW-0342">GTP-binding</keyword>
<name>A0ABQ2YTJ0_9GAMM</name>
<dbReference type="RefSeq" id="WP_189469312.1">
    <property type="nucleotide sequence ID" value="NZ_BMXS01000011.1"/>
</dbReference>
<evidence type="ECO:0000256" key="3">
    <source>
        <dbReference type="ARBA" id="ARBA00023134"/>
    </source>
</evidence>
<evidence type="ECO:0000256" key="4">
    <source>
        <dbReference type="ARBA" id="ARBA00023186"/>
    </source>
</evidence>
<dbReference type="InterPro" id="IPR027417">
    <property type="entry name" value="P-loop_NTPase"/>
</dbReference>
<evidence type="ECO:0000256" key="1">
    <source>
        <dbReference type="ARBA" id="ARBA00022741"/>
    </source>
</evidence>
<dbReference type="EMBL" id="BMXS01000011">
    <property type="protein sequence ID" value="GGX94915.1"/>
    <property type="molecule type" value="Genomic_DNA"/>
</dbReference>
<dbReference type="Pfam" id="PF03308">
    <property type="entry name" value="MeaB"/>
    <property type="match status" value="1"/>
</dbReference>
<feature type="compositionally biased region" description="Basic and acidic residues" evidence="5">
    <location>
        <begin position="27"/>
        <end position="42"/>
    </location>
</feature>